<proteinExistence type="predicted"/>
<dbReference type="PANTHER" id="PTHR37816">
    <property type="entry name" value="YALI0E33011P"/>
    <property type="match status" value="1"/>
</dbReference>
<evidence type="ECO:0000313" key="1">
    <source>
        <dbReference type="EMBL" id="VWQ33892.1"/>
    </source>
</evidence>
<dbReference type="RefSeq" id="WP_174772608.1">
    <property type="nucleotide sequence ID" value="NZ_CABWKH010000002.1"/>
</dbReference>
<dbReference type="InterPro" id="IPR027417">
    <property type="entry name" value="P-loop_NTPase"/>
</dbReference>
<protein>
    <submittedName>
        <fullName evidence="1">Topology modulation protein</fullName>
    </submittedName>
</protein>
<dbReference type="Gene3D" id="3.40.50.300">
    <property type="entry name" value="P-loop containing nucleotide triphosphate hydrolases"/>
    <property type="match status" value="1"/>
</dbReference>
<organism evidence="1 2">
    <name type="scientific">Bifidobacterium longum subsp. infantis</name>
    <dbReference type="NCBI Taxonomy" id="1682"/>
    <lineage>
        <taxon>Bacteria</taxon>
        <taxon>Bacillati</taxon>
        <taxon>Actinomycetota</taxon>
        <taxon>Actinomycetes</taxon>
        <taxon>Bifidobacteriales</taxon>
        <taxon>Bifidobacteriaceae</taxon>
        <taxon>Bifidobacterium</taxon>
    </lineage>
</organism>
<accession>A0A8U0LAW4</accession>
<dbReference type="AlphaFoldDB" id="A0A8U0LAW4"/>
<gene>
    <name evidence="1" type="ORF">BIFLH23_00566</name>
</gene>
<sequence length="183" mass="21157">MRDKGQELEKALIGKKKILVIGPNASGKSTLSKTLGERFSLDVCHLDRLYWSENWKAVDNDLFIDRVSQVLQSPKACIIDGDYIFNLESRLKYADLVILITMPTLTCLKNLINRWIKNKNKSRDDMAEGCHERLSASFIWYLIHYQSRSGKLTHQLLTQKYCGEIVKIDGIREMRECQRSSCK</sequence>
<dbReference type="InterPro" id="IPR052922">
    <property type="entry name" value="Cytidylate_Kinase-2"/>
</dbReference>
<reference evidence="1 2" key="1">
    <citation type="submission" date="2019-10" db="EMBL/GenBank/DDBJ databases">
        <authorList>
            <consortium name="Melissa Lawson"/>
            <person name="O'neill I."/>
        </authorList>
    </citation>
    <scope>NUCLEOTIDE SEQUENCE [LARGE SCALE GENOMIC DNA]</scope>
    <source>
        <strain evidence="1">LH_23</strain>
    </source>
</reference>
<dbReference type="Proteomes" id="UP000494246">
    <property type="component" value="Unassembled WGS sequence"/>
</dbReference>
<evidence type="ECO:0000313" key="2">
    <source>
        <dbReference type="Proteomes" id="UP000494246"/>
    </source>
</evidence>
<comment type="caution">
    <text evidence="1">The sequence shown here is derived from an EMBL/GenBank/DDBJ whole genome shotgun (WGS) entry which is preliminary data.</text>
</comment>
<dbReference type="SUPFAM" id="SSF52540">
    <property type="entry name" value="P-loop containing nucleoside triphosphate hydrolases"/>
    <property type="match status" value="1"/>
</dbReference>
<name>A0A8U0LAW4_BIFLI</name>
<dbReference type="EMBL" id="CABWKH010000002">
    <property type="protein sequence ID" value="VWQ33892.1"/>
    <property type="molecule type" value="Genomic_DNA"/>
</dbReference>
<dbReference type="PANTHER" id="PTHR37816:SF3">
    <property type="entry name" value="MODULATES DNA TOPOLOGY"/>
    <property type="match status" value="1"/>
</dbReference>